<dbReference type="Proteomes" id="UP000308671">
    <property type="component" value="Unassembled WGS sequence"/>
</dbReference>
<evidence type="ECO:0000313" key="2">
    <source>
        <dbReference type="EMBL" id="THV44153.1"/>
    </source>
</evidence>
<name>A0A4S8QHH9_9HELO</name>
<dbReference type="OrthoDB" id="10470052at2759"/>
<sequence>MWDRLRQIVRRTSGDSRRRSRRREETEREIVGDSRGRNVGETRETRETRGGTTGRAIGEALRANREQASRVGHIGQHEYRYRGPAPSNSHTQSISSSNSNWSTPRSRHPLFQNHPTSPYYGPPTPPYSPPPPPYSPPPNYGTPCETSSLFEHGRRSTSSRSGSDSLVSRNQHNTAMVRHEDTDSRRQTAADQSMLQAFVPIHQEKPFFLLVHPTKEGLVLFVHQQGVKIIVILMDHRRDPILHLQEIVKVSIRPIDILLKWQEMFRGVLGA</sequence>
<evidence type="ECO:0000256" key="1">
    <source>
        <dbReference type="SAM" id="MobiDB-lite"/>
    </source>
</evidence>
<dbReference type="AlphaFoldDB" id="A0A4S8QHH9"/>
<feature type="compositionally biased region" description="Low complexity" evidence="1">
    <location>
        <begin position="87"/>
        <end position="102"/>
    </location>
</feature>
<dbReference type="EMBL" id="PQXL01000711">
    <property type="protein sequence ID" value="THV44153.1"/>
    <property type="molecule type" value="Genomic_DNA"/>
</dbReference>
<accession>A0A4S8QHH9</accession>
<feature type="region of interest" description="Disordered" evidence="1">
    <location>
        <begin position="1"/>
        <end position="185"/>
    </location>
</feature>
<protein>
    <submittedName>
        <fullName evidence="2">Uncharacterized protein</fullName>
    </submittedName>
</protein>
<comment type="caution">
    <text evidence="2">The sequence shown here is derived from an EMBL/GenBank/DDBJ whole genome shotgun (WGS) entry which is preliminary data.</text>
</comment>
<evidence type="ECO:0000313" key="3">
    <source>
        <dbReference type="Proteomes" id="UP000308671"/>
    </source>
</evidence>
<organism evidence="2 3">
    <name type="scientific">Botrytis galanthina</name>
    <dbReference type="NCBI Taxonomy" id="278940"/>
    <lineage>
        <taxon>Eukaryota</taxon>
        <taxon>Fungi</taxon>
        <taxon>Dikarya</taxon>
        <taxon>Ascomycota</taxon>
        <taxon>Pezizomycotina</taxon>
        <taxon>Leotiomycetes</taxon>
        <taxon>Helotiales</taxon>
        <taxon>Sclerotiniaceae</taxon>
        <taxon>Botrytis</taxon>
    </lineage>
</organism>
<reference evidence="2 3" key="1">
    <citation type="submission" date="2017-12" db="EMBL/GenBank/DDBJ databases">
        <title>Comparative genomics of Botrytis spp.</title>
        <authorList>
            <person name="Valero-Jimenez C.A."/>
            <person name="Tapia P."/>
            <person name="Veloso J."/>
            <person name="Silva-Moreno E."/>
            <person name="Staats M."/>
            <person name="Valdes J.H."/>
            <person name="Van Kan J.A.L."/>
        </authorList>
    </citation>
    <scope>NUCLEOTIDE SEQUENCE [LARGE SCALE GENOMIC DNA]</scope>
    <source>
        <strain evidence="2 3">MUCL435</strain>
    </source>
</reference>
<feature type="compositionally biased region" description="Low complexity" evidence="1">
    <location>
        <begin position="156"/>
        <end position="169"/>
    </location>
</feature>
<proteinExistence type="predicted"/>
<feature type="compositionally biased region" description="Basic and acidic residues" evidence="1">
    <location>
        <begin position="1"/>
        <end position="49"/>
    </location>
</feature>
<feature type="compositionally biased region" description="Pro residues" evidence="1">
    <location>
        <begin position="120"/>
        <end position="140"/>
    </location>
</feature>
<gene>
    <name evidence="2" type="ORF">BGAL_0716g00030</name>
</gene>
<keyword evidence="3" id="KW-1185">Reference proteome</keyword>